<accession>A0ACC0K9K4</accession>
<dbReference type="Proteomes" id="UP001064048">
    <property type="component" value="Chromosome 24"/>
</dbReference>
<gene>
    <name evidence="1" type="ORF">MSG28_013954</name>
</gene>
<name>A0ACC0K9K4_CHOFU</name>
<reference evidence="1 2" key="1">
    <citation type="journal article" date="2022" name="Genome Biol. Evol.">
        <title>The Spruce Budworm Genome: Reconstructing the Evolutionary History of Antifreeze Proteins.</title>
        <authorList>
            <person name="Beliveau C."/>
            <person name="Gagne P."/>
            <person name="Picq S."/>
            <person name="Vernygora O."/>
            <person name="Keeling C.I."/>
            <person name="Pinkney K."/>
            <person name="Doucet D."/>
            <person name="Wen F."/>
            <person name="Johnston J.S."/>
            <person name="Maaroufi H."/>
            <person name="Boyle B."/>
            <person name="Laroche J."/>
            <person name="Dewar K."/>
            <person name="Juretic N."/>
            <person name="Blackburn G."/>
            <person name="Nisole A."/>
            <person name="Brunet B."/>
            <person name="Brandao M."/>
            <person name="Lumley L."/>
            <person name="Duan J."/>
            <person name="Quan G."/>
            <person name="Lucarotti C.J."/>
            <person name="Roe A.D."/>
            <person name="Sperling F.A.H."/>
            <person name="Levesque R.C."/>
            <person name="Cusson M."/>
        </authorList>
    </citation>
    <scope>NUCLEOTIDE SEQUENCE [LARGE SCALE GENOMIC DNA]</scope>
    <source>
        <strain evidence="1">Glfc:IPQL:Cfum</strain>
    </source>
</reference>
<evidence type="ECO:0000313" key="2">
    <source>
        <dbReference type="Proteomes" id="UP001064048"/>
    </source>
</evidence>
<proteinExistence type="predicted"/>
<dbReference type="EMBL" id="CM046124">
    <property type="protein sequence ID" value="KAI8433101.1"/>
    <property type="molecule type" value="Genomic_DNA"/>
</dbReference>
<comment type="caution">
    <text evidence="1">The sequence shown here is derived from an EMBL/GenBank/DDBJ whole genome shotgun (WGS) entry which is preliminary data.</text>
</comment>
<sequence length="95" mass="11034">MPKAMREILQNGNSYDETDRMPDNITITHFDIIMYVVAIVGHFVDLGLDINVAVRYAQDKQQVSITNEVTKRHWLRIFILVLQMAPILRFTDALM</sequence>
<evidence type="ECO:0000313" key="1">
    <source>
        <dbReference type="EMBL" id="KAI8433101.1"/>
    </source>
</evidence>
<protein>
    <submittedName>
        <fullName evidence="1">Uncharacterized protein</fullName>
    </submittedName>
</protein>
<organism evidence="1 2">
    <name type="scientific">Choristoneura fumiferana</name>
    <name type="common">Spruce budworm moth</name>
    <name type="synonym">Archips fumiferana</name>
    <dbReference type="NCBI Taxonomy" id="7141"/>
    <lineage>
        <taxon>Eukaryota</taxon>
        <taxon>Metazoa</taxon>
        <taxon>Ecdysozoa</taxon>
        <taxon>Arthropoda</taxon>
        <taxon>Hexapoda</taxon>
        <taxon>Insecta</taxon>
        <taxon>Pterygota</taxon>
        <taxon>Neoptera</taxon>
        <taxon>Endopterygota</taxon>
        <taxon>Lepidoptera</taxon>
        <taxon>Glossata</taxon>
        <taxon>Ditrysia</taxon>
        <taxon>Tortricoidea</taxon>
        <taxon>Tortricidae</taxon>
        <taxon>Tortricinae</taxon>
        <taxon>Choristoneura</taxon>
    </lineage>
</organism>
<keyword evidence="2" id="KW-1185">Reference proteome</keyword>